<dbReference type="InterPro" id="IPR050598">
    <property type="entry name" value="AminoAcid_Transporter"/>
</dbReference>
<feature type="transmembrane region" description="Helical" evidence="19">
    <location>
        <begin position="163"/>
        <end position="187"/>
    </location>
</feature>
<feature type="transmembrane region" description="Helical" evidence="19">
    <location>
        <begin position="363"/>
        <end position="385"/>
    </location>
</feature>
<dbReference type="GO" id="GO:0015179">
    <property type="term" value="F:L-amino acid transmembrane transporter activity"/>
    <property type="evidence" value="ECO:0007669"/>
    <property type="project" value="TreeGrafter"/>
</dbReference>
<evidence type="ECO:0000256" key="7">
    <source>
        <dbReference type="ARBA" id="ARBA00022989"/>
    </source>
</evidence>
<evidence type="ECO:0000256" key="11">
    <source>
        <dbReference type="ARBA" id="ARBA00051814"/>
    </source>
</evidence>
<keyword evidence="7 19" id="KW-1133">Transmembrane helix</keyword>
<keyword evidence="6 19" id="KW-0812">Transmembrane</keyword>
<evidence type="ECO:0000256" key="1">
    <source>
        <dbReference type="ARBA" id="ARBA00004424"/>
    </source>
</evidence>
<name>A0AAD8FEI4_BIOPF</name>
<keyword evidence="3" id="KW-0813">Transport</keyword>
<evidence type="ECO:0000256" key="12">
    <source>
        <dbReference type="ARBA" id="ARBA00051835"/>
    </source>
</evidence>
<comment type="caution">
    <text evidence="20">The sequence shown here is derived from an EMBL/GenBank/DDBJ whole genome shotgun (WGS) entry which is preliminary data.</text>
</comment>
<evidence type="ECO:0000256" key="14">
    <source>
        <dbReference type="ARBA" id="ARBA00052732"/>
    </source>
</evidence>
<accession>A0AAD8FEI4</accession>
<evidence type="ECO:0000256" key="8">
    <source>
        <dbReference type="ARBA" id="ARBA00023136"/>
    </source>
</evidence>
<evidence type="ECO:0000256" key="6">
    <source>
        <dbReference type="ARBA" id="ARBA00022692"/>
    </source>
</evidence>
<keyword evidence="4" id="KW-1003">Cell membrane</keyword>
<dbReference type="Pfam" id="PF13520">
    <property type="entry name" value="AA_permease_2"/>
    <property type="match status" value="1"/>
</dbReference>
<proteinExistence type="inferred from homology"/>
<comment type="subcellular location">
    <subcellularLocation>
        <location evidence="1">Apical cell membrane</location>
        <topology evidence="1">Multi-pass membrane protein</topology>
    </subcellularLocation>
</comment>
<dbReference type="PANTHER" id="PTHR11785">
    <property type="entry name" value="AMINO ACID TRANSPORTER"/>
    <property type="match status" value="1"/>
</dbReference>
<comment type="catalytic activity">
    <reaction evidence="11">
        <text>L-cystine(out) + L-arginine(in) = L-cystine(in) + L-arginine(out)</text>
        <dbReference type="Rhea" id="RHEA:71075"/>
        <dbReference type="ChEBI" id="CHEBI:32682"/>
        <dbReference type="ChEBI" id="CHEBI:35491"/>
    </reaction>
    <physiologicalReaction direction="left-to-right" evidence="11">
        <dbReference type="Rhea" id="RHEA:71076"/>
    </physiologicalReaction>
</comment>
<feature type="transmembrane region" description="Helical" evidence="19">
    <location>
        <begin position="131"/>
        <end position="151"/>
    </location>
</feature>
<evidence type="ECO:0000256" key="3">
    <source>
        <dbReference type="ARBA" id="ARBA00022448"/>
    </source>
</evidence>
<comment type="catalytic activity">
    <reaction evidence="14">
        <text>L-leucine(out) + L-arginine(in) = L-leucine(in) + L-arginine(out)</text>
        <dbReference type="Rhea" id="RHEA:71059"/>
        <dbReference type="ChEBI" id="CHEBI:32682"/>
        <dbReference type="ChEBI" id="CHEBI:57427"/>
    </reaction>
    <physiologicalReaction direction="left-to-right" evidence="14">
        <dbReference type="Rhea" id="RHEA:71060"/>
    </physiologicalReaction>
</comment>
<sequence>MCSAIEPTKQNIELWTFQCSRNIDTLSENNHKKAMSFGKNSSSLPDLAASNEVSENNGLLSDHLNGHLKEGPDAFINDRFENKLLTNPRRLSDDVDNSQSFFASPPLLSSNTTSASSIIIEDGTVKVKRKLGLLSGTALIVGTMIGSGIFISPKGVIAGTGSVALSLIVWVACGFISLFGALAYAELGTLISKSGAEYAYLLEAGKVFPKCCAPIPAFLFSWVSIFVLKPCLFAVISLSFGIYAVEPFYHGCEVPMSLVKLISVLCICLVAAVNCHSVTLATKVQNFFTMAKLLAIAVIVMGGFIMIFKGHTEYINEGFEDTSKNPSSIALAFYDGLWAYDGWNNLNYATEELKNPYVNLPRAIMLGIPLVTLCYLLTNLSYLAVMSKETLLASNAVAATWGAEVLGAAAVLIPIFVTLSTFGAANGSCFTGGRLIYAAAREGHLPEVFSYIHVKKGTPLPSLLLTTAVAIMMMIPGDIFSLIDFFSFAAWLFYGATMAAVLILRYRLPDVPRVYRVPTIMPVLVLIISCYLVLAPIIQQPRIEFFYATLFILSGLLFYIPFVGLKIKIKYLEPLTTFIQCALEVAPSRYEPPE</sequence>
<gene>
    <name evidence="20" type="ORF">Bpfe_009772</name>
</gene>
<keyword evidence="21" id="KW-1185">Reference proteome</keyword>
<evidence type="ECO:0000256" key="18">
    <source>
        <dbReference type="ARBA" id="ARBA00093193"/>
    </source>
</evidence>
<evidence type="ECO:0000256" key="15">
    <source>
        <dbReference type="ARBA" id="ARBA00074336"/>
    </source>
</evidence>
<evidence type="ECO:0000313" key="21">
    <source>
        <dbReference type="Proteomes" id="UP001233172"/>
    </source>
</evidence>
<dbReference type="PANTHER" id="PTHR11785:SF512">
    <property type="entry name" value="SOBREMESA, ISOFORM B"/>
    <property type="match status" value="1"/>
</dbReference>
<evidence type="ECO:0000256" key="19">
    <source>
        <dbReference type="SAM" id="Phobius"/>
    </source>
</evidence>
<feature type="transmembrane region" description="Helical" evidence="19">
    <location>
        <begin position="520"/>
        <end position="539"/>
    </location>
</feature>
<keyword evidence="5" id="KW-0597">Phosphoprotein</keyword>
<evidence type="ECO:0000256" key="13">
    <source>
        <dbReference type="ARBA" id="ARBA00052179"/>
    </source>
</evidence>
<evidence type="ECO:0000256" key="17">
    <source>
        <dbReference type="ARBA" id="ARBA00083296"/>
    </source>
</evidence>
<dbReference type="GO" id="GO:0016324">
    <property type="term" value="C:apical plasma membrane"/>
    <property type="evidence" value="ECO:0007669"/>
    <property type="project" value="UniProtKB-SubCell"/>
</dbReference>
<comment type="similarity">
    <text evidence="2">Belongs to the amino acid-polyamine-organocation (APC) superfamily.</text>
</comment>
<reference evidence="20" key="1">
    <citation type="journal article" date="2023" name="PLoS Negl. Trop. Dis.">
        <title>A genome sequence for Biomphalaria pfeifferi, the major vector snail for the human-infecting parasite Schistosoma mansoni.</title>
        <authorList>
            <person name="Bu L."/>
            <person name="Lu L."/>
            <person name="Laidemitt M.R."/>
            <person name="Zhang S.M."/>
            <person name="Mutuku M."/>
            <person name="Mkoji G."/>
            <person name="Steinauer M."/>
            <person name="Loker E.S."/>
        </authorList>
    </citation>
    <scope>NUCLEOTIDE SEQUENCE</scope>
    <source>
        <strain evidence="20">KasaAsao</strain>
    </source>
</reference>
<comment type="catalytic activity">
    <reaction evidence="13">
        <text>L-cysteine(out) + L-arginine(in) = L-cysteine(in) + L-arginine(out)</text>
        <dbReference type="Rhea" id="RHEA:71071"/>
        <dbReference type="ChEBI" id="CHEBI:32682"/>
        <dbReference type="ChEBI" id="CHEBI:35235"/>
    </reaction>
    <physiologicalReaction direction="left-to-right" evidence="13">
        <dbReference type="Rhea" id="RHEA:71072"/>
    </physiologicalReaction>
</comment>
<feature type="transmembrane region" description="Helical" evidence="19">
    <location>
        <begin position="287"/>
        <end position="308"/>
    </location>
</feature>
<evidence type="ECO:0000256" key="9">
    <source>
        <dbReference type="ARBA" id="ARBA00023157"/>
    </source>
</evidence>
<evidence type="ECO:0000256" key="2">
    <source>
        <dbReference type="ARBA" id="ARBA00009523"/>
    </source>
</evidence>
<keyword evidence="8 19" id="KW-0472">Membrane</keyword>
<dbReference type="FunFam" id="1.20.1740.10:FF:000015">
    <property type="entry name" value="B(0,+)-type amino acid transporter 1"/>
    <property type="match status" value="1"/>
</dbReference>
<dbReference type="InterPro" id="IPR002293">
    <property type="entry name" value="AA/rel_permease1"/>
</dbReference>
<keyword evidence="9" id="KW-1015">Disulfide bond</keyword>
<feature type="transmembrane region" description="Helical" evidence="19">
    <location>
        <begin position="261"/>
        <end position="281"/>
    </location>
</feature>
<feature type="transmembrane region" description="Helical" evidence="19">
    <location>
        <begin position="405"/>
        <end position="425"/>
    </location>
</feature>
<organism evidence="20 21">
    <name type="scientific">Biomphalaria pfeifferi</name>
    <name type="common">Bloodfluke planorb</name>
    <name type="synonym">Freshwater snail</name>
    <dbReference type="NCBI Taxonomy" id="112525"/>
    <lineage>
        <taxon>Eukaryota</taxon>
        <taxon>Metazoa</taxon>
        <taxon>Spiralia</taxon>
        <taxon>Lophotrochozoa</taxon>
        <taxon>Mollusca</taxon>
        <taxon>Gastropoda</taxon>
        <taxon>Heterobranchia</taxon>
        <taxon>Euthyneura</taxon>
        <taxon>Panpulmonata</taxon>
        <taxon>Hygrophila</taxon>
        <taxon>Lymnaeoidea</taxon>
        <taxon>Planorbidae</taxon>
        <taxon>Biomphalaria</taxon>
    </lineage>
</organism>
<feature type="transmembrane region" description="Helical" evidence="19">
    <location>
        <begin position="489"/>
        <end position="508"/>
    </location>
</feature>
<comment type="catalytic activity">
    <reaction evidence="12">
        <text>L-histidine(out) + L-arginine(in) = L-histidine(in) + L-arginine(out)</text>
        <dbReference type="Rhea" id="RHEA:71063"/>
        <dbReference type="ChEBI" id="CHEBI:32682"/>
        <dbReference type="ChEBI" id="CHEBI:57595"/>
    </reaction>
    <physiologicalReaction direction="left-to-right" evidence="12">
        <dbReference type="Rhea" id="RHEA:71064"/>
    </physiologicalReaction>
</comment>
<feature type="transmembrane region" description="Helical" evidence="19">
    <location>
        <begin position="232"/>
        <end position="249"/>
    </location>
</feature>
<evidence type="ECO:0000256" key="10">
    <source>
        <dbReference type="ARBA" id="ARBA00051323"/>
    </source>
</evidence>
<evidence type="ECO:0000256" key="5">
    <source>
        <dbReference type="ARBA" id="ARBA00022553"/>
    </source>
</evidence>
<evidence type="ECO:0000313" key="20">
    <source>
        <dbReference type="EMBL" id="KAK0060903.1"/>
    </source>
</evidence>
<dbReference type="AlphaFoldDB" id="A0AAD8FEI4"/>
<dbReference type="EMBL" id="JASAOG010000033">
    <property type="protein sequence ID" value="KAK0060903.1"/>
    <property type="molecule type" value="Genomic_DNA"/>
</dbReference>
<dbReference type="Proteomes" id="UP001233172">
    <property type="component" value="Unassembled WGS sequence"/>
</dbReference>
<evidence type="ECO:0000256" key="16">
    <source>
        <dbReference type="ARBA" id="ARBA00079910"/>
    </source>
</evidence>
<evidence type="ECO:0000256" key="4">
    <source>
        <dbReference type="ARBA" id="ARBA00022475"/>
    </source>
</evidence>
<comment type="catalytic activity">
    <reaction evidence="10">
        <text>L-lysine(out) + L-arginine(in) = L-lysine(in) + L-arginine(out)</text>
        <dbReference type="Rhea" id="RHEA:70827"/>
        <dbReference type="ChEBI" id="CHEBI:32551"/>
        <dbReference type="ChEBI" id="CHEBI:32682"/>
    </reaction>
    <physiologicalReaction direction="left-to-right" evidence="10">
        <dbReference type="Rhea" id="RHEA:70828"/>
    </physiologicalReaction>
</comment>
<reference evidence="20" key="2">
    <citation type="submission" date="2023-04" db="EMBL/GenBank/DDBJ databases">
        <authorList>
            <person name="Bu L."/>
            <person name="Lu L."/>
            <person name="Laidemitt M.R."/>
            <person name="Zhang S.M."/>
            <person name="Mutuku M."/>
            <person name="Mkoji G."/>
            <person name="Steinauer M."/>
            <person name="Loker E.S."/>
        </authorList>
    </citation>
    <scope>NUCLEOTIDE SEQUENCE</scope>
    <source>
        <strain evidence="20">KasaAsao</strain>
        <tissue evidence="20">Whole Snail</tissue>
    </source>
</reference>
<protein>
    <recommendedName>
        <fullName evidence="15">b(0,+)-type amino acid transporter 1</fullName>
    </recommendedName>
    <alternativeName>
        <fullName evidence="16">Glycoprotein-associated amino acid transporter b0,+AT1</fullName>
    </alternativeName>
    <alternativeName>
        <fullName evidence="17">Solute carrier family 7 member 9</fullName>
    </alternativeName>
</protein>
<dbReference type="Gene3D" id="1.20.1740.10">
    <property type="entry name" value="Amino acid/polyamine transporter I"/>
    <property type="match status" value="1"/>
</dbReference>
<comment type="catalytic activity">
    <reaction evidence="18">
        <text>L-phenylalanine(out) + L-arginine(in) = L-phenylalanine(in) + L-arginine(out)</text>
        <dbReference type="Rhea" id="RHEA:71067"/>
        <dbReference type="ChEBI" id="CHEBI:32682"/>
        <dbReference type="ChEBI" id="CHEBI:58095"/>
    </reaction>
    <physiologicalReaction direction="left-to-right" evidence="18">
        <dbReference type="Rhea" id="RHEA:71068"/>
    </physiologicalReaction>
</comment>
<feature type="transmembrane region" description="Helical" evidence="19">
    <location>
        <begin position="545"/>
        <end position="565"/>
    </location>
</feature>